<accession>A0ABT1E4Y0</accession>
<keyword evidence="2" id="KW-1185">Reference proteome</keyword>
<dbReference type="SUPFAM" id="SSF52540">
    <property type="entry name" value="P-loop containing nucleoside triphosphate hydrolases"/>
    <property type="match status" value="1"/>
</dbReference>
<organism evidence="1 2">
    <name type="scientific">Paractinoplanes aksuensis</name>
    <dbReference type="NCBI Taxonomy" id="2939490"/>
    <lineage>
        <taxon>Bacteria</taxon>
        <taxon>Bacillati</taxon>
        <taxon>Actinomycetota</taxon>
        <taxon>Actinomycetes</taxon>
        <taxon>Micromonosporales</taxon>
        <taxon>Micromonosporaceae</taxon>
        <taxon>Paractinoplanes</taxon>
    </lineage>
</organism>
<proteinExistence type="predicted"/>
<sequence length="179" mass="19716">MTLVWLTGNSGAGKSTLCGMVRARGYVALDADDDGFSHWVDRGTGEVVVDPPDPVPQGWLDRHAWAIDRQRVERLARESRTQIAFLCGSAENERDVREFFDLVICLVIDDEALRHRLATRTTNSFGRNPEELAAALEWNPRMRARYEGYGATVIDAGRPAAAVLDDVISAAHGRAGPAR</sequence>
<gene>
    <name evidence="1" type="ORF">M1L60_40430</name>
</gene>
<protein>
    <recommendedName>
        <fullName evidence="3">Shikimate kinase</fullName>
    </recommendedName>
</protein>
<dbReference type="EMBL" id="JAMYJR010000051">
    <property type="protein sequence ID" value="MCO8276866.1"/>
    <property type="molecule type" value="Genomic_DNA"/>
</dbReference>
<reference evidence="1 2" key="1">
    <citation type="submission" date="2022-06" db="EMBL/GenBank/DDBJ databases">
        <title>New Species of the Genus Actinoplanes, ActinopZanes ferrugineus.</title>
        <authorList>
            <person name="Ding P."/>
        </authorList>
    </citation>
    <scope>NUCLEOTIDE SEQUENCE [LARGE SCALE GENOMIC DNA]</scope>
    <source>
        <strain evidence="1 2">TRM88003</strain>
    </source>
</reference>
<dbReference type="Proteomes" id="UP001523369">
    <property type="component" value="Unassembled WGS sequence"/>
</dbReference>
<name>A0ABT1E4Y0_9ACTN</name>
<dbReference type="Gene3D" id="3.40.50.300">
    <property type="entry name" value="P-loop containing nucleotide triphosphate hydrolases"/>
    <property type="match status" value="1"/>
</dbReference>
<comment type="caution">
    <text evidence="1">The sequence shown here is derived from an EMBL/GenBank/DDBJ whole genome shotgun (WGS) entry which is preliminary data.</text>
</comment>
<evidence type="ECO:0008006" key="3">
    <source>
        <dbReference type="Google" id="ProtNLM"/>
    </source>
</evidence>
<dbReference type="InterPro" id="IPR027417">
    <property type="entry name" value="P-loop_NTPase"/>
</dbReference>
<evidence type="ECO:0000313" key="2">
    <source>
        <dbReference type="Proteomes" id="UP001523369"/>
    </source>
</evidence>
<evidence type="ECO:0000313" key="1">
    <source>
        <dbReference type="EMBL" id="MCO8276866.1"/>
    </source>
</evidence>
<dbReference type="RefSeq" id="WP_253242888.1">
    <property type="nucleotide sequence ID" value="NZ_JAMYJR010000051.1"/>
</dbReference>